<reference evidence="8 9" key="1">
    <citation type="submission" date="2024-06" db="EMBL/GenBank/DDBJ databases">
        <title>A chromosome-level genome assembly of beet webworm, Loxostege sticticalis.</title>
        <authorList>
            <person name="Zhang Y."/>
        </authorList>
    </citation>
    <scope>NUCLEOTIDE SEQUENCE [LARGE SCALE GENOMIC DNA]</scope>
    <source>
        <strain evidence="8">AQ026</strain>
        <tissue evidence="8">Whole body</tissue>
    </source>
</reference>
<dbReference type="InterPro" id="IPR019819">
    <property type="entry name" value="Carboxylesterase_B_CS"/>
</dbReference>
<evidence type="ECO:0000256" key="1">
    <source>
        <dbReference type="ARBA" id="ARBA00005964"/>
    </source>
</evidence>
<evidence type="ECO:0000256" key="5">
    <source>
        <dbReference type="ARBA" id="ARBA00023180"/>
    </source>
</evidence>
<evidence type="ECO:0000256" key="3">
    <source>
        <dbReference type="ARBA" id="ARBA00022801"/>
    </source>
</evidence>
<dbReference type="EMBL" id="JBEUOH010000016">
    <property type="protein sequence ID" value="KAL0872109.1"/>
    <property type="molecule type" value="Genomic_DNA"/>
</dbReference>
<dbReference type="PANTHER" id="PTHR43142">
    <property type="entry name" value="CARBOXYLIC ESTER HYDROLASE"/>
    <property type="match status" value="1"/>
</dbReference>
<dbReference type="InterPro" id="IPR002018">
    <property type="entry name" value="CarbesteraseB"/>
</dbReference>
<dbReference type="PROSITE" id="PS00941">
    <property type="entry name" value="CARBOXYLESTERASE_B_2"/>
    <property type="match status" value="1"/>
</dbReference>
<keyword evidence="4" id="KW-1015">Disulfide bond</keyword>
<evidence type="ECO:0000256" key="4">
    <source>
        <dbReference type="ARBA" id="ARBA00023157"/>
    </source>
</evidence>
<dbReference type="PANTHER" id="PTHR43142:SF1">
    <property type="entry name" value="CARBOXYLIC ESTER HYDROLASE"/>
    <property type="match status" value="1"/>
</dbReference>
<proteinExistence type="inferred from homology"/>
<accession>A0ABR3HNY5</accession>
<feature type="domain" description="Carboxylesterase type B" evidence="7">
    <location>
        <begin position="3"/>
        <end position="513"/>
    </location>
</feature>
<comment type="similarity">
    <text evidence="1 6">Belongs to the type-B carboxylesterase/lipase family.</text>
</comment>
<dbReference type="InterPro" id="IPR029058">
    <property type="entry name" value="AB_hydrolase_fold"/>
</dbReference>
<evidence type="ECO:0000256" key="6">
    <source>
        <dbReference type="RuleBase" id="RU361235"/>
    </source>
</evidence>
<dbReference type="InterPro" id="IPR019826">
    <property type="entry name" value="Carboxylesterase_B_AS"/>
</dbReference>
<dbReference type="Gene3D" id="3.40.50.1820">
    <property type="entry name" value="alpha/beta hydrolase"/>
    <property type="match status" value="1"/>
</dbReference>
<dbReference type="Pfam" id="PF00135">
    <property type="entry name" value="COesterase"/>
    <property type="match status" value="1"/>
</dbReference>
<dbReference type="SUPFAM" id="SSF53474">
    <property type="entry name" value="alpha/beta-Hydrolases"/>
    <property type="match status" value="1"/>
</dbReference>
<gene>
    <name evidence="8" type="ORF">ABMA27_004529</name>
</gene>
<dbReference type="PROSITE" id="PS00122">
    <property type="entry name" value="CARBOXYLESTERASE_B_1"/>
    <property type="match status" value="1"/>
</dbReference>
<sequence length="542" mass="59784">MATVKVSQGILKGGKSLTENGFEYYEFLGVPYAKPPIGELRFKSPQPPESWINERDATKTNSNNISFQGDFAGSAGIIGSEDCLYLNVYTPHLPTPELAPLPVIVFIHGGGFIVGNGIMKGENGPDYLIEQKTVVVTINYRLGVLGFLSLDIPEAAGNMGLKDQVKALQWVRENIGQFGGDENNVTIMGLSAGSASVEYLILSPTAKGLFHKAILQSGTAINHWAMNFQPLDLARELLKILDYKGSLDDKKAMHEFLLTIPASNLTSAGSQATAKFSSKRIVCGFVPTVEKDYGNGDAFLTSIPYKLLKEGNFNRVPIIRGFCNREGALTGIMNPIAKKSLIETKQFIDCYPFDIESNERPQYNSKLSSAYLEDTKSNDEIEDFFGDFDFIAGIWIAAKFSSINVPVYLYEFEHAGKINGLKKLFGLRLDEPGAMHGDDITYVLKHQAAEGADETDVLVRQRLVTMFSNFAKLGVPVPSSSDLVPVNWPPFTAESTMYLGIGKDLQLKADNEPKKMAIFEELYAKSFGNVWKLRYLQNIRST</sequence>
<organism evidence="8 9">
    <name type="scientific">Loxostege sticticalis</name>
    <name type="common">Beet webworm moth</name>
    <dbReference type="NCBI Taxonomy" id="481309"/>
    <lineage>
        <taxon>Eukaryota</taxon>
        <taxon>Metazoa</taxon>
        <taxon>Ecdysozoa</taxon>
        <taxon>Arthropoda</taxon>
        <taxon>Hexapoda</taxon>
        <taxon>Insecta</taxon>
        <taxon>Pterygota</taxon>
        <taxon>Neoptera</taxon>
        <taxon>Endopterygota</taxon>
        <taxon>Lepidoptera</taxon>
        <taxon>Glossata</taxon>
        <taxon>Ditrysia</taxon>
        <taxon>Pyraloidea</taxon>
        <taxon>Crambidae</taxon>
        <taxon>Pyraustinae</taxon>
        <taxon>Loxostege</taxon>
    </lineage>
</organism>
<dbReference type="EC" id="3.1.1.-" evidence="6"/>
<keyword evidence="9" id="KW-1185">Reference proteome</keyword>
<evidence type="ECO:0000313" key="9">
    <source>
        <dbReference type="Proteomes" id="UP001549920"/>
    </source>
</evidence>
<name>A0ABR3HNY5_LOXSC</name>
<comment type="caution">
    <text evidence="8">The sequence shown here is derived from an EMBL/GenBank/DDBJ whole genome shotgun (WGS) entry which is preliminary data.</text>
</comment>
<evidence type="ECO:0000313" key="8">
    <source>
        <dbReference type="EMBL" id="KAL0872109.1"/>
    </source>
</evidence>
<keyword evidence="5" id="KW-0325">Glycoprotein</keyword>
<keyword evidence="2" id="KW-0719">Serine esterase</keyword>
<protein>
    <recommendedName>
        <fullName evidence="6">Carboxylic ester hydrolase</fullName>
        <ecNumber evidence="6">3.1.1.-</ecNumber>
    </recommendedName>
</protein>
<keyword evidence="3 6" id="KW-0378">Hydrolase</keyword>
<dbReference type="Proteomes" id="UP001549920">
    <property type="component" value="Unassembled WGS sequence"/>
</dbReference>
<evidence type="ECO:0000256" key="2">
    <source>
        <dbReference type="ARBA" id="ARBA00022487"/>
    </source>
</evidence>
<evidence type="ECO:0000259" key="7">
    <source>
        <dbReference type="Pfam" id="PF00135"/>
    </source>
</evidence>